<dbReference type="EMBL" id="JAJFZP010000014">
    <property type="protein sequence ID" value="MCC3270748.1"/>
    <property type="molecule type" value="Genomic_DNA"/>
</dbReference>
<dbReference type="Gene3D" id="3.20.20.70">
    <property type="entry name" value="Aldolase class I"/>
    <property type="match status" value="1"/>
</dbReference>
<dbReference type="PANTHER" id="PTHR30246:SF1">
    <property type="entry name" value="2-DEHYDRO-3-DEOXY-6-PHOSPHOGALACTONATE ALDOLASE-RELATED"/>
    <property type="match status" value="1"/>
</dbReference>
<sequence length="232" mass="23259">MTTEPVRPMPNRAPMGSGLQRTRIVAVLETGSASAGHDRPDSFRIAAVADTLVENGVLCLALSPWAGNGLTVLEQLATRLPDGAELGLGAVLAPEDAVRAAGAGADFVMSPLVAPDMVHAARGIGLASYPGALTPSEVHLAWRTGATAVQLFPGGSQGPGYLAALRRALPDIPVIPGGGIECGDVADWLAAGAAAVVLGRSLLGDALLPGGDLRSLGVRTRLVCAAAADAPG</sequence>
<dbReference type="RefSeq" id="WP_227909057.1">
    <property type="nucleotide sequence ID" value="NZ_CP095461.1"/>
</dbReference>
<evidence type="ECO:0000256" key="1">
    <source>
        <dbReference type="ARBA" id="ARBA00004761"/>
    </source>
</evidence>
<evidence type="ECO:0000256" key="4">
    <source>
        <dbReference type="ARBA" id="ARBA00023239"/>
    </source>
</evidence>
<keyword evidence="4" id="KW-0456">Lyase</keyword>
<evidence type="ECO:0000256" key="5">
    <source>
        <dbReference type="ARBA" id="ARBA00023277"/>
    </source>
</evidence>
<reference evidence="6" key="1">
    <citation type="submission" date="2021-10" db="EMBL/GenBank/DDBJ databases">
        <title>Novel species in genus Arthrobacter.</title>
        <authorList>
            <person name="Liu Y."/>
        </authorList>
    </citation>
    <scope>NUCLEOTIDE SEQUENCE</scope>
    <source>
        <strain evidence="6">Zg-Y809</strain>
    </source>
</reference>
<evidence type="ECO:0000256" key="2">
    <source>
        <dbReference type="ARBA" id="ARBA00006906"/>
    </source>
</evidence>
<proteinExistence type="inferred from homology"/>
<dbReference type="AlphaFoldDB" id="A0A9X1S7D3"/>
<dbReference type="GO" id="GO:0016829">
    <property type="term" value="F:lyase activity"/>
    <property type="evidence" value="ECO:0007669"/>
    <property type="project" value="UniProtKB-KW"/>
</dbReference>
<evidence type="ECO:0000256" key="3">
    <source>
        <dbReference type="ARBA" id="ARBA00011233"/>
    </source>
</evidence>
<protein>
    <submittedName>
        <fullName evidence="6">Bifunctional 4-hydroxy-2-oxoglutarate aldolase/2-dehydro-3-deoxy-phosphogluconate aldolase</fullName>
    </submittedName>
</protein>
<evidence type="ECO:0000313" key="7">
    <source>
        <dbReference type="Proteomes" id="UP001139264"/>
    </source>
</evidence>
<dbReference type="InterPro" id="IPR000887">
    <property type="entry name" value="Aldlse_KDPG_KHG"/>
</dbReference>
<comment type="similarity">
    <text evidence="2">Belongs to the KHG/KDPG aldolase family.</text>
</comment>
<dbReference type="Pfam" id="PF01081">
    <property type="entry name" value="Aldolase"/>
    <property type="match status" value="1"/>
</dbReference>
<dbReference type="InterPro" id="IPR013785">
    <property type="entry name" value="Aldolase_TIM"/>
</dbReference>
<name>A0A9X1S7D3_9MICC</name>
<dbReference type="CDD" id="cd00452">
    <property type="entry name" value="KDPG_aldolase"/>
    <property type="match status" value="1"/>
</dbReference>
<keyword evidence="5" id="KW-0119">Carbohydrate metabolism</keyword>
<comment type="subunit">
    <text evidence="3">Homotrimer.</text>
</comment>
<organism evidence="6 7">
    <name type="scientific">Arthrobacter gengyunqii</name>
    <dbReference type="NCBI Taxonomy" id="2886940"/>
    <lineage>
        <taxon>Bacteria</taxon>
        <taxon>Bacillati</taxon>
        <taxon>Actinomycetota</taxon>
        <taxon>Actinomycetes</taxon>
        <taxon>Micrococcales</taxon>
        <taxon>Micrococcaceae</taxon>
        <taxon>Arthrobacter</taxon>
    </lineage>
</organism>
<comment type="caution">
    <text evidence="6">The sequence shown here is derived from an EMBL/GenBank/DDBJ whole genome shotgun (WGS) entry which is preliminary data.</text>
</comment>
<evidence type="ECO:0000313" key="6">
    <source>
        <dbReference type="EMBL" id="MCC3270748.1"/>
    </source>
</evidence>
<dbReference type="PANTHER" id="PTHR30246">
    <property type="entry name" value="2-KETO-3-DEOXY-6-PHOSPHOGLUCONATE ALDOLASE"/>
    <property type="match status" value="1"/>
</dbReference>
<dbReference type="SUPFAM" id="SSF51569">
    <property type="entry name" value="Aldolase"/>
    <property type="match status" value="1"/>
</dbReference>
<accession>A0A9X1S7D3</accession>
<comment type="pathway">
    <text evidence="1">Carbohydrate acid metabolism.</text>
</comment>
<dbReference type="Proteomes" id="UP001139264">
    <property type="component" value="Unassembled WGS sequence"/>
</dbReference>
<gene>
    <name evidence="6" type="ORF">LJ751_15540</name>
</gene>